<dbReference type="SUPFAM" id="SSF53335">
    <property type="entry name" value="S-adenosyl-L-methionine-dependent methyltransferases"/>
    <property type="match status" value="1"/>
</dbReference>
<dbReference type="InterPro" id="IPR029063">
    <property type="entry name" value="SAM-dependent_MTases_sf"/>
</dbReference>
<keyword evidence="3" id="KW-1185">Reference proteome</keyword>
<evidence type="ECO:0000313" key="3">
    <source>
        <dbReference type="Proteomes" id="UP000035009"/>
    </source>
</evidence>
<gene>
    <name evidence="2" type="ORF">GM1_039_00010</name>
</gene>
<dbReference type="OrthoDB" id="3571292at2"/>
<dbReference type="GO" id="GO:0008757">
    <property type="term" value="F:S-adenosylmethionine-dependent methyltransferase activity"/>
    <property type="evidence" value="ECO:0007669"/>
    <property type="project" value="InterPro"/>
</dbReference>
<dbReference type="NCBIfam" id="NF041255">
    <property type="entry name" value="mycofact_MftM"/>
    <property type="match status" value="1"/>
</dbReference>
<proteinExistence type="predicted"/>
<feature type="domain" description="Methyltransferase type 11" evidence="1">
    <location>
        <begin position="93"/>
        <end position="185"/>
    </location>
</feature>
<evidence type="ECO:0000259" key="1">
    <source>
        <dbReference type="Pfam" id="PF08241"/>
    </source>
</evidence>
<name>M3UZV7_GORML</name>
<dbReference type="STRING" id="410332.SAMN04488550_1631"/>
<dbReference type="EMBL" id="BAOP01000039">
    <property type="protein sequence ID" value="GAC81587.1"/>
    <property type="molecule type" value="Genomic_DNA"/>
</dbReference>
<dbReference type="Pfam" id="PF08241">
    <property type="entry name" value="Methyltransf_11"/>
    <property type="match status" value="1"/>
</dbReference>
<accession>M3UZV7</accession>
<evidence type="ECO:0000313" key="2">
    <source>
        <dbReference type="EMBL" id="GAC81587.1"/>
    </source>
</evidence>
<dbReference type="eggNOG" id="COG2226">
    <property type="taxonomic scope" value="Bacteria"/>
</dbReference>
<dbReference type="RefSeq" id="WP_008381465.1">
    <property type="nucleotide sequence ID" value="NZ_BAOP01000039.1"/>
</dbReference>
<dbReference type="Proteomes" id="UP000035009">
    <property type="component" value="Unassembled WGS sequence"/>
</dbReference>
<dbReference type="Gene3D" id="3.40.50.150">
    <property type="entry name" value="Vaccinia Virus protein VP39"/>
    <property type="match status" value="1"/>
</dbReference>
<dbReference type="AlphaFoldDB" id="M3UZV7"/>
<sequence length="255" mass="27322">MTIADLHRTFTLDSVSDGALVPVLSAMAAAGDLDGQRGFEEAMVHVIETCGDSPADGWHAFYVNSLAELRAGTVDFARIHRQALSLLSGSSVLEVGSCFGLFALQCVQDGHVVDACDICPGAVERLADESLRLGLPLTPRIGDARALPYPDRSVDTVTLIHLLEHLEPGDVATAITEAVRVARRRVVIAVPFEDEPSEHFGHLVSLSEEDLLTWAAPWVRCGVRATVFTDCGGWLVLDVAPCSDSGQIKPRLLAT</sequence>
<protein>
    <recommendedName>
        <fullName evidence="1">Methyltransferase type 11 domain-containing protein</fullName>
    </recommendedName>
</protein>
<comment type="caution">
    <text evidence="2">The sequence shown here is derived from an EMBL/GenBank/DDBJ whole genome shotgun (WGS) entry which is preliminary data.</text>
</comment>
<dbReference type="InterPro" id="IPR013216">
    <property type="entry name" value="Methyltransf_11"/>
</dbReference>
<organism evidence="2 3">
    <name type="scientific">Gordonia malaquae NBRC 108250</name>
    <dbReference type="NCBI Taxonomy" id="1223542"/>
    <lineage>
        <taxon>Bacteria</taxon>
        <taxon>Bacillati</taxon>
        <taxon>Actinomycetota</taxon>
        <taxon>Actinomycetes</taxon>
        <taxon>Mycobacteriales</taxon>
        <taxon>Gordoniaceae</taxon>
        <taxon>Gordonia</taxon>
    </lineage>
</organism>
<reference evidence="2 3" key="1">
    <citation type="submission" date="2013-02" db="EMBL/GenBank/DDBJ databases">
        <title>Whole genome shotgun sequence of Gordonia malaquae NBRC 108250.</title>
        <authorList>
            <person name="Yoshida I."/>
            <person name="Hosoyama A."/>
            <person name="Tsuchikane K."/>
            <person name="Ando Y."/>
            <person name="Baba S."/>
            <person name="Ohji S."/>
            <person name="Hamada M."/>
            <person name="Tamura T."/>
            <person name="Yamazoe A."/>
            <person name="Yamazaki S."/>
            <person name="Fujita N."/>
        </authorList>
    </citation>
    <scope>NUCLEOTIDE SEQUENCE [LARGE SCALE GENOMIC DNA]</scope>
    <source>
        <strain evidence="2 3">NBRC 108250</strain>
    </source>
</reference>